<dbReference type="InterPro" id="IPR015422">
    <property type="entry name" value="PyrdxlP-dep_Trfase_small"/>
</dbReference>
<comment type="similarity">
    <text evidence="6">Belongs to the class-II pyridoxal-phosphate-dependent aminotransferase family.</text>
</comment>
<evidence type="ECO:0000256" key="4">
    <source>
        <dbReference type="ARBA" id="ARBA00022898"/>
    </source>
</evidence>
<keyword evidence="9" id="KW-1185">Reference proteome</keyword>
<evidence type="ECO:0000256" key="6">
    <source>
        <dbReference type="RuleBase" id="RU003693"/>
    </source>
</evidence>
<evidence type="ECO:0000256" key="1">
    <source>
        <dbReference type="ARBA" id="ARBA00001933"/>
    </source>
</evidence>
<accession>A0ABQ3XTR8</accession>
<dbReference type="Pfam" id="PF00155">
    <property type="entry name" value="Aminotran_1_2"/>
    <property type="match status" value="1"/>
</dbReference>
<dbReference type="SUPFAM" id="SSF53383">
    <property type="entry name" value="PLP-dependent transferases"/>
    <property type="match status" value="1"/>
</dbReference>
<dbReference type="Gene3D" id="3.90.1150.10">
    <property type="entry name" value="Aspartate Aminotransferase, domain 1"/>
    <property type="match status" value="1"/>
</dbReference>
<dbReference type="EMBL" id="BOMG01000146">
    <property type="protein sequence ID" value="GID61901.1"/>
    <property type="molecule type" value="Genomic_DNA"/>
</dbReference>
<evidence type="ECO:0000256" key="3">
    <source>
        <dbReference type="ARBA" id="ARBA00022679"/>
    </source>
</evidence>
<keyword evidence="8" id="KW-0436">Ligase</keyword>
<dbReference type="InterPro" id="IPR004839">
    <property type="entry name" value="Aminotransferase_I/II_large"/>
</dbReference>
<dbReference type="InterPro" id="IPR015424">
    <property type="entry name" value="PyrdxlP-dep_Trfase"/>
</dbReference>
<dbReference type="Proteomes" id="UP000612282">
    <property type="component" value="Unassembled WGS sequence"/>
</dbReference>
<dbReference type="EC" id="2.3.1.47" evidence="2"/>
<dbReference type="InterPro" id="IPR050087">
    <property type="entry name" value="AON_synthase_class-II"/>
</dbReference>
<keyword evidence="3" id="KW-0808">Transferase</keyword>
<name>A0ABQ3XTR8_9ACTN</name>
<dbReference type="PROSITE" id="PS00599">
    <property type="entry name" value="AA_TRANSFER_CLASS_2"/>
    <property type="match status" value="1"/>
</dbReference>
<evidence type="ECO:0000259" key="7">
    <source>
        <dbReference type="Pfam" id="PF00155"/>
    </source>
</evidence>
<organism evidence="8 9">
    <name type="scientific">Actinoplanes couchii</name>
    <dbReference type="NCBI Taxonomy" id="403638"/>
    <lineage>
        <taxon>Bacteria</taxon>
        <taxon>Bacillati</taxon>
        <taxon>Actinomycetota</taxon>
        <taxon>Actinomycetes</taxon>
        <taxon>Micromonosporales</taxon>
        <taxon>Micromonosporaceae</taxon>
        <taxon>Actinoplanes</taxon>
    </lineage>
</organism>
<comment type="caution">
    <text evidence="8">The sequence shown here is derived from an EMBL/GenBank/DDBJ whole genome shotgun (WGS) entry which is preliminary data.</text>
</comment>
<gene>
    <name evidence="8" type="primary">glyA1</name>
    <name evidence="8" type="ORF">Aco03nite_103050</name>
</gene>
<sequence>MVVSHYERSLFGGPGPRVEMSVGGIRRSVVNLGSYNYLGLADHPDVVAAAADALGRYGTGACGSPMLSGMTDLHRELEHALSGFLGRASTMLFTSGYAGAAGVLAGLLRRGDIAVLDSRAHVSLRDGARLSGARAVTFAHNSPEALDGVLSRTGNRRRLVVVEGVYSMDGNLADLPGLLAVAERHGVGMLVDEAHSMLTCGPGGAGVVAHFGVQDRVALVYGTFSKAFAGVGGFVSGGTDTIDYLRCYAGSYGFSCALPPSVVGALIAALRVAAGDDGPRRRLVENAAYFRAGLHRLGLDTGDSTTQVVPILVGADRRLLYERGDALLRAGLFVVPADYPAVPRTSVRFRASVTAGHSRDDLDEALSIIESVWG</sequence>
<dbReference type="PANTHER" id="PTHR13693">
    <property type="entry name" value="CLASS II AMINOTRANSFERASE/8-AMINO-7-OXONONANOATE SYNTHASE"/>
    <property type="match status" value="1"/>
</dbReference>
<feature type="domain" description="Aminotransferase class I/classII large" evidence="7">
    <location>
        <begin position="28"/>
        <end position="369"/>
    </location>
</feature>
<dbReference type="InterPro" id="IPR001917">
    <property type="entry name" value="Aminotrans_II_pyridoxalP_BS"/>
</dbReference>
<reference evidence="8 9" key="1">
    <citation type="submission" date="2021-01" db="EMBL/GenBank/DDBJ databases">
        <title>Whole genome shotgun sequence of Actinoplanes couchii NBRC 106145.</title>
        <authorList>
            <person name="Komaki H."/>
            <person name="Tamura T."/>
        </authorList>
    </citation>
    <scope>NUCLEOTIDE SEQUENCE [LARGE SCALE GENOMIC DNA]</scope>
    <source>
        <strain evidence="8 9">NBRC 106145</strain>
    </source>
</reference>
<evidence type="ECO:0000313" key="8">
    <source>
        <dbReference type="EMBL" id="GID61901.1"/>
    </source>
</evidence>
<keyword evidence="4 6" id="KW-0663">Pyridoxal phosphate</keyword>
<dbReference type="PANTHER" id="PTHR13693:SF3">
    <property type="entry name" value="LD36009P"/>
    <property type="match status" value="1"/>
</dbReference>
<evidence type="ECO:0000313" key="9">
    <source>
        <dbReference type="Proteomes" id="UP000612282"/>
    </source>
</evidence>
<evidence type="ECO:0000256" key="5">
    <source>
        <dbReference type="ARBA" id="ARBA00047715"/>
    </source>
</evidence>
<comment type="cofactor">
    <cofactor evidence="1 6">
        <name>pyridoxal 5'-phosphate</name>
        <dbReference type="ChEBI" id="CHEBI:597326"/>
    </cofactor>
</comment>
<dbReference type="Gene3D" id="3.40.640.10">
    <property type="entry name" value="Type I PLP-dependent aspartate aminotransferase-like (Major domain)"/>
    <property type="match status" value="1"/>
</dbReference>
<dbReference type="GO" id="GO:0016874">
    <property type="term" value="F:ligase activity"/>
    <property type="evidence" value="ECO:0007669"/>
    <property type="project" value="UniProtKB-KW"/>
</dbReference>
<dbReference type="InterPro" id="IPR015421">
    <property type="entry name" value="PyrdxlP-dep_Trfase_major"/>
</dbReference>
<evidence type="ECO:0000256" key="2">
    <source>
        <dbReference type="ARBA" id="ARBA00013187"/>
    </source>
</evidence>
<comment type="catalytic activity">
    <reaction evidence="5">
        <text>6-carboxyhexanoyl-[ACP] + L-alanine + H(+) = (8S)-8-amino-7-oxononanoate + holo-[ACP] + CO2</text>
        <dbReference type="Rhea" id="RHEA:42288"/>
        <dbReference type="Rhea" id="RHEA-COMP:9685"/>
        <dbReference type="Rhea" id="RHEA-COMP:9955"/>
        <dbReference type="ChEBI" id="CHEBI:15378"/>
        <dbReference type="ChEBI" id="CHEBI:16526"/>
        <dbReference type="ChEBI" id="CHEBI:57972"/>
        <dbReference type="ChEBI" id="CHEBI:64479"/>
        <dbReference type="ChEBI" id="CHEBI:78846"/>
        <dbReference type="ChEBI" id="CHEBI:149468"/>
        <dbReference type="EC" id="2.3.1.47"/>
    </reaction>
</comment>
<protein>
    <recommendedName>
        <fullName evidence="2">8-amino-7-oxononanoate synthase</fullName>
        <ecNumber evidence="2">2.3.1.47</ecNumber>
    </recommendedName>
</protein>
<proteinExistence type="inferred from homology"/>